<dbReference type="Proteomes" id="UP000622245">
    <property type="component" value="Unassembled WGS sequence"/>
</dbReference>
<evidence type="ECO:0008006" key="5">
    <source>
        <dbReference type="Google" id="ProtNLM"/>
    </source>
</evidence>
<name>A0ABS1YN45_9ACTN</name>
<evidence type="ECO:0000313" key="3">
    <source>
        <dbReference type="EMBL" id="MBM0278856.1"/>
    </source>
</evidence>
<feature type="signal peptide" evidence="2">
    <location>
        <begin position="1"/>
        <end position="27"/>
    </location>
</feature>
<comment type="caution">
    <text evidence="3">The sequence shown here is derived from an EMBL/GenBank/DDBJ whole genome shotgun (WGS) entry which is preliminary data.</text>
</comment>
<sequence length="187" mass="18563">MRPASTAAVTIALLATFLAGCTSDDRASTTSATPPGTASATAPATTATGTATGAPLPTTIATVSPRAGGAAPRVALKITGGFTGRGDAITVEPDGRWTVVDRAGGRRSGKLSPADHGSLTGLAADPRLAVEAGAPSKPTTCSDVMHYRLTVGNSESGYADCPADASAPPTTQAVVKLLLRATGTYQR</sequence>
<feature type="chain" id="PRO_5045716563" description="DUF3558 domain-containing protein" evidence="2">
    <location>
        <begin position="28"/>
        <end position="187"/>
    </location>
</feature>
<feature type="region of interest" description="Disordered" evidence="1">
    <location>
        <begin position="24"/>
        <end position="57"/>
    </location>
</feature>
<keyword evidence="2" id="KW-0732">Signal</keyword>
<keyword evidence="4" id="KW-1185">Reference proteome</keyword>
<organism evidence="3 4">
    <name type="scientific">Micromonospora tarensis</name>
    <dbReference type="NCBI Taxonomy" id="2806100"/>
    <lineage>
        <taxon>Bacteria</taxon>
        <taxon>Bacillati</taxon>
        <taxon>Actinomycetota</taxon>
        <taxon>Actinomycetes</taxon>
        <taxon>Micromonosporales</taxon>
        <taxon>Micromonosporaceae</taxon>
        <taxon>Micromonospora</taxon>
    </lineage>
</organism>
<dbReference type="EMBL" id="JAEVHL010000210">
    <property type="protein sequence ID" value="MBM0278856.1"/>
    <property type="molecule type" value="Genomic_DNA"/>
</dbReference>
<dbReference type="PROSITE" id="PS51257">
    <property type="entry name" value="PROKAR_LIPOPROTEIN"/>
    <property type="match status" value="1"/>
</dbReference>
<evidence type="ECO:0000256" key="2">
    <source>
        <dbReference type="SAM" id="SignalP"/>
    </source>
</evidence>
<reference evidence="3 4" key="1">
    <citation type="submission" date="2021-01" db="EMBL/GenBank/DDBJ databases">
        <title>Draft genome sequence of Micromonospora sp. strain STR1s_6.</title>
        <authorList>
            <person name="Karlyshev A."/>
            <person name="Jawad R."/>
        </authorList>
    </citation>
    <scope>NUCLEOTIDE SEQUENCE [LARGE SCALE GENOMIC DNA]</scope>
    <source>
        <strain evidence="3 4">STR1S-6</strain>
    </source>
</reference>
<evidence type="ECO:0000256" key="1">
    <source>
        <dbReference type="SAM" id="MobiDB-lite"/>
    </source>
</evidence>
<feature type="compositionally biased region" description="Low complexity" evidence="1">
    <location>
        <begin position="28"/>
        <end position="57"/>
    </location>
</feature>
<evidence type="ECO:0000313" key="4">
    <source>
        <dbReference type="Proteomes" id="UP000622245"/>
    </source>
</evidence>
<gene>
    <name evidence="3" type="ORF">JM949_27975</name>
</gene>
<dbReference type="RefSeq" id="WP_203151193.1">
    <property type="nucleotide sequence ID" value="NZ_JAEVHL010000210.1"/>
</dbReference>
<proteinExistence type="predicted"/>
<accession>A0ABS1YN45</accession>
<protein>
    <recommendedName>
        <fullName evidence="5">DUF3558 domain-containing protein</fullName>
    </recommendedName>
</protein>